<protein>
    <submittedName>
        <fullName evidence="1">Uncharacterized protein</fullName>
    </submittedName>
</protein>
<dbReference type="RefSeq" id="XP_007931587.1">
    <property type="nucleotide sequence ID" value="XM_007933396.1"/>
</dbReference>
<dbReference type="Proteomes" id="UP000016932">
    <property type="component" value="Unassembled WGS sequence"/>
</dbReference>
<dbReference type="KEGG" id="pfj:MYCFIDRAFT_179303"/>
<proteinExistence type="predicted"/>
<reference evidence="1 2" key="1">
    <citation type="journal article" date="2012" name="PLoS Pathog.">
        <title>Diverse lifestyles and strategies of plant pathogenesis encoded in the genomes of eighteen Dothideomycetes fungi.</title>
        <authorList>
            <person name="Ohm R.A."/>
            <person name="Feau N."/>
            <person name="Henrissat B."/>
            <person name="Schoch C.L."/>
            <person name="Horwitz B.A."/>
            <person name="Barry K.W."/>
            <person name="Condon B.J."/>
            <person name="Copeland A.C."/>
            <person name="Dhillon B."/>
            <person name="Glaser F."/>
            <person name="Hesse C.N."/>
            <person name="Kosti I."/>
            <person name="LaButti K."/>
            <person name="Lindquist E.A."/>
            <person name="Lucas S."/>
            <person name="Salamov A.A."/>
            <person name="Bradshaw R.E."/>
            <person name="Ciuffetti L."/>
            <person name="Hamelin R.C."/>
            <person name="Kema G.H.J."/>
            <person name="Lawrence C."/>
            <person name="Scott J.A."/>
            <person name="Spatafora J.W."/>
            <person name="Turgeon B.G."/>
            <person name="de Wit P.J.G.M."/>
            <person name="Zhong S."/>
            <person name="Goodwin S.B."/>
            <person name="Grigoriev I.V."/>
        </authorList>
    </citation>
    <scope>NUCLEOTIDE SEQUENCE [LARGE SCALE GENOMIC DNA]</scope>
    <source>
        <strain evidence="1 2">CIRAD86</strain>
    </source>
</reference>
<keyword evidence="2" id="KW-1185">Reference proteome</keyword>
<organism evidence="1 2">
    <name type="scientific">Pseudocercospora fijiensis (strain CIRAD86)</name>
    <name type="common">Black leaf streak disease fungus</name>
    <name type="synonym">Mycosphaerella fijiensis</name>
    <dbReference type="NCBI Taxonomy" id="383855"/>
    <lineage>
        <taxon>Eukaryota</taxon>
        <taxon>Fungi</taxon>
        <taxon>Dikarya</taxon>
        <taxon>Ascomycota</taxon>
        <taxon>Pezizomycotina</taxon>
        <taxon>Dothideomycetes</taxon>
        <taxon>Dothideomycetidae</taxon>
        <taxon>Mycosphaerellales</taxon>
        <taxon>Mycosphaerellaceae</taxon>
        <taxon>Pseudocercospora</taxon>
    </lineage>
</organism>
<accession>M2ZFC7</accession>
<dbReference type="EMBL" id="KB446564">
    <property type="protein sequence ID" value="EME77824.1"/>
    <property type="molecule type" value="Genomic_DNA"/>
</dbReference>
<dbReference type="AlphaFoldDB" id="M2ZFC7"/>
<dbReference type="GeneID" id="19334097"/>
<dbReference type="HOGENOM" id="CLU_912534_0_0_1"/>
<gene>
    <name evidence="1" type="ORF">MYCFIDRAFT_179303</name>
</gene>
<sequence length="305" mass="34774">MSRRPTDPCIKSNSLVRVSKSWHIGHEVKPSSIRIVYDDRLGSMLDAQSYWDSSPGIWNAQDERASSLIRHVSGRAFIDQTAALLLFQASPDHASTHSWHGFSFPCPDLASTAFFKLGRKGKLIGMVWHPRRLDMSYIHDERRHASHVGDLIGLALHISAKKDILGQIDSALGMYYCRLDQLLRDSWHRVLEVMRTRRQAYHVTRLRTKAKINNAVFLGRRTDRIRFEWQSIKAKAKAKQRRSGSTLLPGPVARFGCTTLGSYQLPTCSVLHDERLNNLSQQMLISLTSMHRNRLCSLSDYPILS</sequence>
<dbReference type="VEuPathDB" id="FungiDB:MYCFIDRAFT_179303"/>
<evidence type="ECO:0000313" key="2">
    <source>
        <dbReference type="Proteomes" id="UP000016932"/>
    </source>
</evidence>
<evidence type="ECO:0000313" key="1">
    <source>
        <dbReference type="EMBL" id="EME77824.1"/>
    </source>
</evidence>
<name>M2ZFC7_PSEFD</name>